<comment type="subcellular location">
    <subcellularLocation>
        <location evidence="1">Membrane</location>
        <topology evidence="1">Multi-pass membrane protein</topology>
    </subcellularLocation>
</comment>
<evidence type="ECO:0000313" key="7">
    <source>
        <dbReference type="EMBL" id="CAL1528307.1"/>
    </source>
</evidence>
<name>A0AAV2H3Q6_LYMST</name>
<sequence>MLAWQLAAVASIILWTSTMSLILFGCLKLAGIFRVSEEIEKKGLDIARHSQPAYPLEAYGHGHVEDIKAIGLDGKLSSIELG</sequence>
<dbReference type="InterPro" id="IPR029020">
    <property type="entry name" value="Ammonium/urea_transptr"/>
</dbReference>
<evidence type="ECO:0000259" key="6">
    <source>
        <dbReference type="Pfam" id="PF00909"/>
    </source>
</evidence>
<comment type="caution">
    <text evidence="7">The sequence shown here is derived from an EMBL/GenBank/DDBJ whole genome shotgun (WGS) entry which is preliminary data.</text>
</comment>
<evidence type="ECO:0000256" key="2">
    <source>
        <dbReference type="ARBA" id="ARBA00022692"/>
    </source>
</evidence>
<dbReference type="GO" id="GO:0016020">
    <property type="term" value="C:membrane"/>
    <property type="evidence" value="ECO:0007669"/>
    <property type="project" value="UniProtKB-SubCell"/>
</dbReference>
<evidence type="ECO:0000256" key="5">
    <source>
        <dbReference type="SAM" id="Phobius"/>
    </source>
</evidence>
<protein>
    <recommendedName>
        <fullName evidence="6">Ammonium transporter AmtB-like domain-containing protein</fullName>
    </recommendedName>
</protein>
<dbReference type="InterPro" id="IPR024041">
    <property type="entry name" value="NH4_transpt_AmtB-like_dom"/>
</dbReference>
<dbReference type="AlphaFoldDB" id="A0AAV2H3Q6"/>
<dbReference type="Pfam" id="PF00909">
    <property type="entry name" value="Ammonium_transp"/>
    <property type="match status" value="1"/>
</dbReference>
<dbReference type="GO" id="GO:0008519">
    <property type="term" value="F:ammonium channel activity"/>
    <property type="evidence" value="ECO:0007669"/>
    <property type="project" value="InterPro"/>
</dbReference>
<feature type="domain" description="Ammonium transporter AmtB-like" evidence="6">
    <location>
        <begin position="2"/>
        <end position="54"/>
    </location>
</feature>
<feature type="transmembrane region" description="Helical" evidence="5">
    <location>
        <begin position="6"/>
        <end position="27"/>
    </location>
</feature>
<keyword evidence="3 5" id="KW-1133">Transmembrane helix</keyword>
<evidence type="ECO:0000256" key="3">
    <source>
        <dbReference type="ARBA" id="ARBA00022989"/>
    </source>
</evidence>
<dbReference type="Gene3D" id="1.10.3430.10">
    <property type="entry name" value="Ammonium transporter AmtB like domains"/>
    <property type="match status" value="1"/>
</dbReference>
<evidence type="ECO:0000256" key="4">
    <source>
        <dbReference type="ARBA" id="ARBA00023136"/>
    </source>
</evidence>
<keyword evidence="4 5" id="KW-0472">Membrane</keyword>
<dbReference type="EMBL" id="CAXITT010000030">
    <property type="protein sequence ID" value="CAL1528307.1"/>
    <property type="molecule type" value="Genomic_DNA"/>
</dbReference>
<organism evidence="7 8">
    <name type="scientific">Lymnaea stagnalis</name>
    <name type="common">Great pond snail</name>
    <name type="synonym">Helix stagnalis</name>
    <dbReference type="NCBI Taxonomy" id="6523"/>
    <lineage>
        <taxon>Eukaryota</taxon>
        <taxon>Metazoa</taxon>
        <taxon>Spiralia</taxon>
        <taxon>Lophotrochozoa</taxon>
        <taxon>Mollusca</taxon>
        <taxon>Gastropoda</taxon>
        <taxon>Heterobranchia</taxon>
        <taxon>Euthyneura</taxon>
        <taxon>Panpulmonata</taxon>
        <taxon>Hygrophila</taxon>
        <taxon>Lymnaeoidea</taxon>
        <taxon>Lymnaeidae</taxon>
        <taxon>Lymnaea</taxon>
    </lineage>
</organism>
<gene>
    <name evidence="7" type="ORF">GSLYS_00002477001</name>
</gene>
<accession>A0AAV2H3Q6</accession>
<reference evidence="7 8" key="1">
    <citation type="submission" date="2024-04" db="EMBL/GenBank/DDBJ databases">
        <authorList>
            <consortium name="Genoscope - CEA"/>
            <person name="William W."/>
        </authorList>
    </citation>
    <scope>NUCLEOTIDE SEQUENCE [LARGE SCALE GENOMIC DNA]</scope>
</reference>
<dbReference type="Proteomes" id="UP001497497">
    <property type="component" value="Unassembled WGS sequence"/>
</dbReference>
<feature type="non-terminal residue" evidence="7">
    <location>
        <position position="82"/>
    </location>
</feature>
<keyword evidence="8" id="KW-1185">Reference proteome</keyword>
<evidence type="ECO:0000313" key="8">
    <source>
        <dbReference type="Proteomes" id="UP001497497"/>
    </source>
</evidence>
<proteinExistence type="predicted"/>
<evidence type="ECO:0000256" key="1">
    <source>
        <dbReference type="ARBA" id="ARBA00004141"/>
    </source>
</evidence>
<keyword evidence="2 5" id="KW-0812">Transmembrane</keyword>